<comment type="caution">
    <text evidence="1">The sequence shown here is derived from an EMBL/GenBank/DDBJ whole genome shotgun (WGS) entry which is preliminary data.</text>
</comment>
<name>A0A9N9U755_9HYPO</name>
<protein>
    <submittedName>
        <fullName evidence="1">Uncharacterized protein</fullName>
    </submittedName>
</protein>
<reference evidence="2" key="1">
    <citation type="submission" date="2019-06" db="EMBL/GenBank/DDBJ databases">
        <authorList>
            <person name="Broberg M."/>
        </authorList>
    </citation>
    <scope>NUCLEOTIDE SEQUENCE [LARGE SCALE GENOMIC DNA]</scope>
</reference>
<accession>A0A9N9U755</accession>
<evidence type="ECO:0000313" key="1">
    <source>
        <dbReference type="EMBL" id="CAG9977191.1"/>
    </source>
</evidence>
<keyword evidence="2" id="KW-1185">Reference proteome</keyword>
<organism evidence="1 2">
    <name type="scientific">Clonostachys byssicola</name>
    <dbReference type="NCBI Taxonomy" id="160290"/>
    <lineage>
        <taxon>Eukaryota</taxon>
        <taxon>Fungi</taxon>
        <taxon>Dikarya</taxon>
        <taxon>Ascomycota</taxon>
        <taxon>Pezizomycotina</taxon>
        <taxon>Sordariomycetes</taxon>
        <taxon>Hypocreomycetidae</taxon>
        <taxon>Hypocreales</taxon>
        <taxon>Bionectriaceae</taxon>
        <taxon>Clonostachys</taxon>
    </lineage>
</organism>
<dbReference type="OrthoDB" id="5132415at2759"/>
<evidence type="ECO:0000313" key="2">
    <source>
        <dbReference type="Proteomes" id="UP000754883"/>
    </source>
</evidence>
<proteinExistence type="predicted"/>
<sequence>MFYKLSDISNTSEIPQDLLRQEVKEVVVEFTNGGPDIPHAELRLILAQGVELDEDNGTKTVYACSMGSNPHLVPRPHLGIYSTCTLRTEEAAYGNMHSLASFIFKPRRRMARVSAYLAALSGNHPYYSTNLLEFDSLVRMPNLGDKLGYESRDVVAQWVVRLAETGFMGWTAESVKSPHDRLVVPDNPPLKFHKFIAKGYEELEDETIRMTHGIHMYEGEFLDQEFDRLYTFLPPRSYRPLLLPYRQRHVAEE</sequence>
<gene>
    <name evidence="1" type="ORF">CBYS24578_00016058</name>
</gene>
<dbReference type="Proteomes" id="UP000754883">
    <property type="component" value="Unassembled WGS sequence"/>
</dbReference>
<dbReference type="AlphaFoldDB" id="A0A9N9U755"/>
<reference evidence="1 2" key="2">
    <citation type="submission" date="2021-10" db="EMBL/GenBank/DDBJ databases">
        <authorList>
            <person name="Piombo E."/>
        </authorList>
    </citation>
    <scope>NUCLEOTIDE SEQUENCE [LARGE SCALE GENOMIC DNA]</scope>
</reference>
<dbReference type="EMBL" id="CABFNO020001296">
    <property type="protein sequence ID" value="CAG9977191.1"/>
    <property type="molecule type" value="Genomic_DNA"/>
</dbReference>